<dbReference type="Gene3D" id="3.40.50.2000">
    <property type="entry name" value="Glycogen Phosphorylase B"/>
    <property type="match status" value="2"/>
</dbReference>
<dbReference type="RefSeq" id="WP_036152823.1">
    <property type="nucleotide sequence ID" value="NZ_AVCX01000009.1"/>
</dbReference>
<keyword evidence="3" id="KW-0808">Transferase</keyword>
<name>A0A0A3ITF6_9BACI</name>
<evidence type="ECO:0000259" key="2">
    <source>
        <dbReference type="Pfam" id="PF13439"/>
    </source>
</evidence>
<dbReference type="AlphaFoldDB" id="A0A0A3ITF6"/>
<reference evidence="3 4" key="1">
    <citation type="submission" date="2014-02" db="EMBL/GenBank/DDBJ databases">
        <title>Draft genome sequence of Lysinibacillus odysseyi NBRC 100172.</title>
        <authorList>
            <person name="Zhang F."/>
            <person name="Wang G."/>
            <person name="Zhang L."/>
        </authorList>
    </citation>
    <scope>NUCLEOTIDE SEQUENCE [LARGE SCALE GENOMIC DNA]</scope>
    <source>
        <strain evidence="3 4">NBRC 100172</strain>
    </source>
</reference>
<dbReference type="InterPro" id="IPR028098">
    <property type="entry name" value="Glyco_trans_4-like_N"/>
</dbReference>
<gene>
    <name evidence="3" type="ORF">CD32_07120</name>
</gene>
<evidence type="ECO:0000313" key="4">
    <source>
        <dbReference type="Proteomes" id="UP000030437"/>
    </source>
</evidence>
<organism evidence="3 4">
    <name type="scientific">Lysinibacillus odysseyi 34hs-1 = NBRC 100172</name>
    <dbReference type="NCBI Taxonomy" id="1220589"/>
    <lineage>
        <taxon>Bacteria</taxon>
        <taxon>Bacillati</taxon>
        <taxon>Bacillota</taxon>
        <taxon>Bacilli</taxon>
        <taxon>Bacillales</taxon>
        <taxon>Bacillaceae</taxon>
        <taxon>Lysinibacillus</taxon>
    </lineage>
</organism>
<dbReference type="InterPro" id="IPR050194">
    <property type="entry name" value="Glycosyltransferase_grp1"/>
</dbReference>
<dbReference type="PANTHER" id="PTHR45947">
    <property type="entry name" value="SULFOQUINOVOSYL TRANSFERASE SQD2"/>
    <property type="match status" value="1"/>
</dbReference>
<evidence type="ECO:0000313" key="3">
    <source>
        <dbReference type="EMBL" id="KGR86158.1"/>
    </source>
</evidence>
<dbReference type="SUPFAM" id="SSF53756">
    <property type="entry name" value="UDP-Glycosyltransferase/glycogen phosphorylase"/>
    <property type="match status" value="1"/>
</dbReference>
<sequence>MKQKILFISDHGDPLMPLGSKQAGGQNNYVKHLALSLDKLGYTVDVITHWCNQDAPAVEAIGDHGKVYRFNAGRPGLVEKDEMFGILPAFYAEIKEKIDLESYDVIHTHYWLSGVLGLMLQKEYGIYWVHTNHSLAIAKEQGTGKIDPKRKHYEERIMQHADIVLATTPTEKELIAKFTKNVSDISVVPIGVSPTYLTPPPTAGNANFPYYFYAGRLEASKGIFDLLAAFRQLLTTHGNQENVRLLIAGGCSETVDMKNLLPKDPKLLAALEGIEDRVYFLGPKKEKELKVLYANAIATIMPSHYESFGMVAAEAQACGCPVIASEVGGLKDVVKPGVTGLHFPKSHAKKLSEGMAYFLSKRDQLANMRRQAKEHAKNEFNWAKIAAKVNKLYKGAGSYVSTP</sequence>
<dbReference type="Pfam" id="PF13439">
    <property type="entry name" value="Glyco_transf_4"/>
    <property type="match status" value="1"/>
</dbReference>
<comment type="caution">
    <text evidence="3">The sequence shown here is derived from an EMBL/GenBank/DDBJ whole genome shotgun (WGS) entry which is preliminary data.</text>
</comment>
<feature type="domain" description="Glycosyl transferase family 1" evidence="1">
    <location>
        <begin position="207"/>
        <end position="374"/>
    </location>
</feature>
<dbReference type="eggNOG" id="COG0438">
    <property type="taxonomic scope" value="Bacteria"/>
</dbReference>
<dbReference type="GO" id="GO:0016757">
    <property type="term" value="F:glycosyltransferase activity"/>
    <property type="evidence" value="ECO:0007669"/>
    <property type="project" value="InterPro"/>
</dbReference>
<accession>A0A0A3ITF6</accession>
<dbReference type="STRING" id="1220589.CD32_07120"/>
<keyword evidence="4" id="KW-1185">Reference proteome</keyword>
<dbReference type="Pfam" id="PF00534">
    <property type="entry name" value="Glycos_transf_1"/>
    <property type="match status" value="1"/>
</dbReference>
<evidence type="ECO:0000259" key="1">
    <source>
        <dbReference type="Pfam" id="PF00534"/>
    </source>
</evidence>
<dbReference type="InterPro" id="IPR001296">
    <property type="entry name" value="Glyco_trans_1"/>
</dbReference>
<dbReference type="PANTHER" id="PTHR45947:SF3">
    <property type="entry name" value="SULFOQUINOVOSYL TRANSFERASE SQD2"/>
    <property type="match status" value="1"/>
</dbReference>
<dbReference type="EMBL" id="JPVP01000052">
    <property type="protein sequence ID" value="KGR86158.1"/>
    <property type="molecule type" value="Genomic_DNA"/>
</dbReference>
<feature type="domain" description="Glycosyltransferase subfamily 4-like N-terminal" evidence="2">
    <location>
        <begin position="24"/>
        <end position="194"/>
    </location>
</feature>
<dbReference type="Proteomes" id="UP000030437">
    <property type="component" value="Unassembled WGS sequence"/>
</dbReference>
<dbReference type="OrthoDB" id="9803279at2"/>
<protein>
    <submittedName>
        <fullName evidence="3">Glycosyl transferase</fullName>
    </submittedName>
</protein>
<proteinExistence type="predicted"/>